<evidence type="ECO:0000256" key="7">
    <source>
        <dbReference type="ARBA" id="ARBA00022840"/>
    </source>
</evidence>
<dbReference type="GO" id="GO:0005886">
    <property type="term" value="C:plasma membrane"/>
    <property type="evidence" value="ECO:0007669"/>
    <property type="project" value="UniProtKB-SubCell"/>
</dbReference>
<dbReference type="Pfam" id="PF02687">
    <property type="entry name" value="FtsX"/>
    <property type="match status" value="1"/>
</dbReference>
<dbReference type="AlphaFoldDB" id="A0A3M2HXQ1"/>
<feature type="transmembrane region" description="Helical" evidence="13">
    <location>
        <begin position="574"/>
        <end position="607"/>
    </location>
</feature>
<keyword evidence="7" id="KW-0067">ATP-binding</keyword>
<dbReference type="GO" id="GO:0005524">
    <property type="term" value="F:ATP binding"/>
    <property type="evidence" value="ECO:0007669"/>
    <property type="project" value="UniProtKB-KW"/>
</dbReference>
<dbReference type="InterPro" id="IPR003838">
    <property type="entry name" value="ABC3_permease_C"/>
</dbReference>
<keyword evidence="6" id="KW-0547">Nucleotide-binding</keyword>
<dbReference type="RefSeq" id="WP_122101881.1">
    <property type="nucleotide sequence ID" value="NZ_RFLY01000012.1"/>
</dbReference>
<dbReference type="CDD" id="cd03255">
    <property type="entry name" value="ABC_MJ0796_LolCDE_FtsE"/>
    <property type="match status" value="1"/>
</dbReference>
<evidence type="ECO:0000256" key="10">
    <source>
        <dbReference type="ARBA" id="ARBA00023136"/>
    </source>
</evidence>
<evidence type="ECO:0000256" key="11">
    <source>
        <dbReference type="ARBA" id="ARBA00038388"/>
    </source>
</evidence>
<feature type="domain" description="ABC transporter" evidence="14">
    <location>
        <begin position="8"/>
        <end position="246"/>
    </location>
</feature>
<comment type="subcellular location">
    <subcellularLocation>
        <location evidence="1">Cell inner membrane</location>
        <topology evidence="1">Multi-pass membrane protein</topology>
    </subcellularLocation>
</comment>
<evidence type="ECO:0000313" key="16">
    <source>
        <dbReference type="Proteomes" id="UP000275012"/>
    </source>
</evidence>
<sequence length="654" mass="69608">MDTAAPLLHLSGVVREYPSGDGVVAVLRDVELTIRRGEMVAIMGPSGSGKSTLMNIIGCLDQPSRGSYRVEGEETRDMSPDALAELRREHFGFVFQRYQLIRALSAQANVEIPAIYADTPPAQRAERARQLLQRLGLGERTQHRPGQLSGGQQQRVSIARSLMNGGQILLADEPTGALDSQSGIEVMAILRELNDAGHTIILVTHDAEVAAQAHRVIRIHDGRIVADDGPDTRGIDNARAHAPPARAPGSASLAVRLSRFSEAMQMGLRSMVGNRLRTFLTMLGIIIGIASVIVVVALGTGSKDRILADLNTAGANTIEVHPGSGPGDRKADSIRTLVPADAEALATLPGVLASSPIVQTNQTARVENREKTVSVSGVGADYPPTRALTLARGQWFGAASVRAIAQDAVIDANAHKALFGNRPDVIGQTLMLGSTPVRVVGVTGKSESPFGGDRALNIWLPYTTVMARISGSHNIASIVAALKPDAVPKEVERDVQRTLTIRHGRQDFYTQNSEKLREMVEKTMATMTLLISSIALISLVVGGIGVMNIMLVSVTERTQEIGVRMAVGARQGDILRQFLIEAISVCLVGGLLGIALAFGIGALFSLFFKQFAMVFSPSAILVAVACSSLIGAVFGYLPARNAARLNPVEALARE</sequence>
<dbReference type="InterPro" id="IPR027417">
    <property type="entry name" value="P-loop_NTPase"/>
</dbReference>
<dbReference type="InterPro" id="IPR017911">
    <property type="entry name" value="MacB-like_ATP-bd"/>
</dbReference>
<evidence type="ECO:0000256" key="2">
    <source>
        <dbReference type="ARBA" id="ARBA00022448"/>
    </source>
</evidence>
<evidence type="ECO:0000259" key="14">
    <source>
        <dbReference type="PROSITE" id="PS50893"/>
    </source>
</evidence>
<dbReference type="InterPro" id="IPR003593">
    <property type="entry name" value="AAA+_ATPase"/>
</dbReference>
<keyword evidence="5 13" id="KW-0812">Transmembrane</keyword>
<keyword evidence="9 13" id="KW-1133">Transmembrane helix</keyword>
<feature type="transmembrane region" description="Helical" evidence="13">
    <location>
        <begin position="527"/>
        <end position="554"/>
    </location>
</feature>
<evidence type="ECO:0000256" key="9">
    <source>
        <dbReference type="ARBA" id="ARBA00022989"/>
    </source>
</evidence>
<dbReference type="PANTHER" id="PTHR30572:SF14">
    <property type="entry name" value="MACROLIDE EXPORT ATP-BINDING_PERMEASE PROTEIN MACB"/>
    <property type="match status" value="1"/>
</dbReference>
<dbReference type="OrthoDB" id="9770036at2"/>
<comment type="similarity">
    <text evidence="11">Belongs to the ABC transporter superfamily. Macrolide exporter (TC 3.A.1.122) family.</text>
</comment>
<dbReference type="GO" id="GO:0016887">
    <property type="term" value="F:ATP hydrolysis activity"/>
    <property type="evidence" value="ECO:0007669"/>
    <property type="project" value="InterPro"/>
</dbReference>
<dbReference type="GO" id="GO:0022857">
    <property type="term" value="F:transmembrane transporter activity"/>
    <property type="evidence" value="ECO:0007669"/>
    <property type="project" value="TreeGrafter"/>
</dbReference>
<evidence type="ECO:0000256" key="6">
    <source>
        <dbReference type="ARBA" id="ARBA00022741"/>
    </source>
</evidence>
<feature type="transmembrane region" description="Helical" evidence="13">
    <location>
        <begin position="279"/>
        <end position="298"/>
    </location>
</feature>
<dbReference type="InterPro" id="IPR017871">
    <property type="entry name" value="ABC_transporter-like_CS"/>
</dbReference>
<accession>A0A3M2HXQ1</accession>
<gene>
    <name evidence="15" type="primary">macB</name>
    <name evidence="15" type="ORF">EBB59_09280</name>
</gene>
<dbReference type="PROSITE" id="PS00211">
    <property type="entry name" value="ABC_TRANSPORTER_1"/>
    <property type="match status" value="1"/>
</dbReference>
<reference evidence="15 16" key="1">
    <citation type="submission" date="2018-10" db="EMBL/GenBank/DDBJ databases">
        <title>Proposal of Lysobacter pythonis sp. nov. isolated from royal pythons (Python regius).</title>
        <authorList>
            <person name="Hans-Juergen B."/>
            <person name="Huptas C."/>
            <person name="Sandra B."/>
            <person name="Igor L."/>
            <person name="Joachim S."/>
            <person name="Siegfried S."/>
            <person name="Mareike W."/>
            <person name="Peter K."/>
        </authorList>
    </citation>
    <scope>NUCLEOTIDE SEQUENCE [LARGE SCALE GENOMIC DNA]</scope>
    <source>
        <strain evidence="15 16">4284/11</strain>
    </source>
</reference>
<feature type="transmembrane region" description="Helical" evidence="13">
    <location>
        <begin position="619"/>
        <end position="637"/>
    </location>
</feature>
<dbReference type="InterPro" id="IPR025857">
    <property type="entry name" value="MacB_PCD"/>
</dbReference>
<name>A0A3M2HXQ1_9GAMM</name>
<dbReference type="Proteomes" id="UP000275012">
    <property type="component" value="Unassembled WGS sequence"/>
</dbReference>
<keyword evidence="16" id="KW-1185">Reference proteome</keyword>
<dbReference type="GO" id="GO:1902495">
    <property type="term" value="C:transmembrane transporter complex"/>
    <property type="evidence" value="ECO:0007669"/>
    <property type="project" value="UniProtKB-ARBA"/>
</dbReference>
<evidence type="ECO:0000256" key="13">
    <source>
        <dbReference type="SAM" id="Phobius"/>
    </source>
</evidence>
<proteinExistence type="inferred from homology"/>
<dbReference type="FunFam" id="3.40.50.300:FF:000032">
    <property type="entry name" value="Export ABC transporter ATP-binding protein"/>
    <property type="match status" value="1"/>
</dbReference>
<keyword evidence="4" id="KW-0997">Cell inner membrane</keyword>
<dbReference type="InterPro" id="IPR003439">
    <property type="entry name" value="ABC_transporter-like_ATP-bd"/>
</dbReference>
<dbReference type="Pfam" id="PF12704">
    <property type="entry name" value="MacB_PCD"/>
    <property type="match status" value="1"/>
</dbReference>
<dbReference type="Pfam" id="PF00005">
    <property type="entry name" value="ABC_tran"/>
    <property type="match status" value="1"/>
</dbReference>
<evidence type="ECO:0000313" key="15">
    <source>
        <dbReference type="EMBL" id="RMH90957.1"/>
    </source>
</evidence>
<dbReference type="Gene3D" id="3.40.50.300">
    <property type="entry name" value="P-loop containing nucleotide triphosphate hydrolases"/>
    <property type="match status" value="1"/>
</dbReference>
<evidence type="ECO:0000256" key="12">
    <source>
        <dbReference type="ARBA" id="ARBA00041199"/>
    </source>
</evidence>
<dbReference type="PANTHER" id="PTHR30572">
    <property type="entry name" value="MEMBRANE COMPONENT OF TRANSPORTER-RELATED"/>
    <property type="match status" value="1"/>
</dbReference>
<organism evidence="15 16">
    <name type="scientific">Solilutibacter pythonis</name>
    <dbReference type="NCBI Taxonomy" id="2483112"/>
    <lineage>
        <taxon>Bacteria</taxon>
        <taxon>Pseudomonadati</taxon>
        <taxon>Pseudomonadota</taxon>
        <taxon>Gammaproteobacteria</taxon>
        <taxon>Lysobacterales</taxon>
        <taxon>Lysobacteraceae</taxon>
        <taxon>Solilutibacter</taxon>
    </lineage>
</organism>
<dbReference type="EMBL" id="RFLY01000012">
    <property type="protein sequence ID" value="RMH90957.1"/>
    <property type="molecule type" value="Genomic_DNA"/>
</dbReference>
<evidence type="ECO:0000256" key="8">
    <source>
        <dbReference type="ARBA" id="ARBA00022967"/>
    </source>
</evidence>
<dbReference type="PROSITE" id="PS50893">
    <property type="entry name" value="ABC_TRANSPORTER_2"/>
    <property type="match status" value="1"/>
</dbReference>
<keyword evidence="2" id="KW-0813">Transport</keyword>
<evidence type="ECO:0000256" key="3">
    <source>
        <dbReference type="ARBA" id="ARBA00022475"/>
    </source>
</evidence>
<dbReference type="InterPro" id="IPR050250">
    <property type="entry name" value="Macrolide_Exporter_MacB"/>
</dbReference>
<evidence type="ECO:0000256" key="5">
    <source>
        <dbReference type="ARBA" id="ARBA00022692"/>
    </source>
</evidence>
<dbReference type="SUPFAM" id="SSF52540">
    <property type="entry name" value="P-loop containing nucleoside triphosphate hydrolases"/>
    <property type="match status" value="1"/>
</dbReference>
<keyword evidence="8" id="KW-1278">Translocase</keyword>
<keyword evidence="3" id="KW-1003">Cell membrane</keyword>
<evidence type="ECO:0000256" key="1">
    <source>
        <dbReference type="ARBA" id="ARBA00004429"/>
    </source>
</evidence>
<keyword evidence="10 13" id="KW-0472">Membrane</keyword>
<dbReference type="SMART" id="SM00382">
    <property type="entry name" value="AAA"/>
    <property type="match status" value="1"/>
</dbReference>
<comment type="caution">
    <text evidence="15">The sequence shown here is derived from an EMBL/GenBank/DDBJ whole genome shotgun (WGS) entry which is preliminary data.</text>
</comment>
<evidence type="ECO:0000256" key="4">
    <source>
        <dbReference type="ARBA" id="ARBA00022519"/>
    </source>
</evidence>
<protein>
    <recommendedName>
        <fullName evidence="12">Pyoverdine export ATP-binding/permease protein PvdT</fullName>
    </recommendedName>
</protein>